<dbReference type="Gene3D" id="1.10.10.10">
    <property type="entry name" value="Winged helix-like DNA-binding domain superfamily/Winged helix DNA-binding domain"/>
    <property type="match status" value="1"/>
</dbReference>
<keyword evidence="2" id="KW-0369">Histidine metabolism</keyword>
<dbReference type="Gene3D" id="3.40.1410.10">
    <property type="entry name" value="Chorismate lyase-like"/>
    <property type="match status" value="1"/>
</dbReference>
<gene>
    <name evidence="11" type="primary">hutC</name>
    <name evidence="11" type="ORF">GNP35_09200</name>
</gene>
<reference evidence="11 12" key="1">
    <citation type="submission" date="2019-11" db="EMBL/GenBank/DDBJ databases">
        <title>P. haliotis isolates from Z. marina roots.</title>
        <authorList>
            <person name="Cohen M."/>
            <person name="Jospin G."/>
            <person name="Eisen J.A."/>
            <person name="Coil D.A."/>
        </authorList>
    </citation>
    <scope>NUCLEOTIDE SEQUENCE [LARGE SCALE GENOMIC DNA]</scope>
    <source>
        <strain evidence="11 12">UCD-MCMsp1aY</strain>
    </source>
</reference>
<dbReference type="InterPro" id="IPR028978">
    <property type="entry name" value="Chorismate_lyase_/UTRA_dom_sf"/>
</dbReference>
<dbReference type="Proteomes" id="UP000439994">
    <property type="component" value="Unassembled WGS sequence"/>
</dbReference>
<dbReference type="InterPro" id="IPR036388">
    <property type="entry name" value="WH-like_DNA-bd_sf"/>
</dbReference>
<dbReference type="GO" id="GO:0045892">
    <property type="term" value="P:negative regulation of DNA-templated transcription"/>
    <property type="evidence" value="ECO:0007669"/>
    <property type="project" value="UniProtKB-UniRule"/>
</dbReference>
<organism evidence="11 12">
    <name type="scientific">Psychrosphaera haliotis</name>
    <dbReference type="NCBI Taxonomy" id="555083"/>
    <lineage>
        <taxon>Bacteria</taxon>
        <taxon>Pseudomonadati</taxon>
        <taxon>Pseudomonadota</taxon>
        <taxon>Gammaproteobacteria</taxon>
        <taxon>Alteromonadales</taxon>
        <taxon>Pseudoalteromonadaceae</taxon>
        <taxon>Psychrosphaera</taxon>
    </lineage>
</organism>
<protein>
    <recommendedName>
        <fullName evidence="8 9">Histidine utilization repressor</fullName>
    </recommendedName>
</protein>
<dbReference type="PRINTS" id="PR00035">
    <property type="entry name" value="HTHGNTR"/>
</dbReference>
<keyword evidence="12" id="KW-1185">Reference proteome</keyword>
<comment type="pathway">
    <text evidence="7">Amino-acid degradation; L-histidine degradation into L-glutamate [regulation].</text>
</comment>
<dbReference type="RefSeq" id="WP_155695807.1">
    <property type="nucleotide sequence ID" value="NZ_BAAAFQ010000004.1"/>
</dbReference>
<evidence type="ECO:0000256" key="4">
    <source>
        <dbReference type="ARBA" id="ARBA00023125"/>
    </source>
</evidence>
<dbReference type="FunFam" id="1.10.10.10:FF:000079">
    <property type="entry name" value="GntR family transcriptional regulator"/>
    <property type="match status" value="1"/>
</dbReference>
<dbReference type="Pfam" id="PF07702">
    <property type="entry name" value="UTRA"/>
    <property type="match status" value="1"/>
</dbReference>
<evidence type="ECO:0000256" key="1">
    <source>
        <dbReference type="ARBA" id="ARBA00022491"/>
    </source>
</evidence>
<dbReference type="SMART" id="SM00866">
    <property type="entry name" value="UTRA"/>
    <property type="match status" value="1"/>
</dbReference>
<dbReference type="FunFam" id="3.40.1410.10:FF:000004">
    <property type="entry name" value="Histidine utilization repressor"/>
    <property type="match status" value="1"/>
</dbReference>
<dbReference type="CDD" id="cd07377">
    <property type="entry name" value="WHTH_GntR"/>
    <property type="match status" value="1"/>
</dbReference>
<accession>A0A6N8F8R7</accession>
<dbReference type="InterPro" id="IPR010248">
    <property type="entry name" value="His_ut_repres"/>
</dbReference>
<dbReference type="SUPFAM" id="SSF64288">
    <property type="entry name" value="Chorismate lyase-like"/>
    <property type="match status" value="1"/>
</dbReference>
<dbReference type="AlphaFoldDB" id="A0A6N8F8R7"/>
<evidence type="ECO:0000256" key="6">
    <source>
        <dbReference type="ARBA" id="ARBA00058362"/>
    </source>
</evidence>
<keyword evidence="4" id="KW-0238">DNA-binding</keyword>
<evidence type="ECO:0000256" key="2">
    <source>
        <dbReference type="ARBA" id="ARBA00022808"/>
    </source>
</evidence>
<name>A0A6N8F8R7_9GAMM</name>
<proteinExistence type="predicted"/>
<dbReference type="SUPFAM" id="SSF46785">
    <property type="entry name" value="Winged helix' DNA-binding domain"/>
    <property type="match status" value="1"/>
</dbReference>
<evidence type="ECO:0000256" key="7">
    <source>
        <dbReference type="ARBA" id="ARBA00060686"/>
    </source>
</evidence>
<sequence length="235" mass="26416">MTAKFEQIKKYILEKIESGEWQENALVPSENKLADDFAVSRMTARRAVEELSQQGILNRTKGSGTYVASLKGQGSMFEIKDIADEITARGHQHKATVIELETIEAIAPIAIALDVDVDSEVFRSVIVHFDNNKAVQVEERFINPKSAPDYLSQDFTETTPHEYLSQVAPLTEARHTIEAVAPTEQVCEWLQLYNQEPCLQLIRRTSSKNDVVCFARIIYPGSSYRLGGQLTFGKH</sequence>
<dbReference type="InterPro" id="IPR050679">
    <property type="entry name" value="Bact_HTH_transcr_reg"/>
</dbReference>
<keyword evidence="1" id="KW-0678">Repressor</keyword>
<keyword evidence="3" id="KW-0805">Transcription regulation</keyword>
<evidence type="ECO:0000313" key="11">
    <source>
        <dbReference type="EMBL" id="MUH72648.1"/>
    </source>
</evidence>
<comment type="function">
    <text evidence="6">Repressor which binds to the hutP region in the histidine utilization (hut) operon. It blocks the expression of all the hut genes in the absence of inducer.</text>
</comment>
<evidence type="ECO:0000256" key="3">
    <source>
        <dbReference type="ARBA" id="ARBA00023015"/>
    </source>
</evidence>
<dbReference type="EMBL" id="WOCD01000003">
    <property type="protein sequence ID" value="MUH72648.1"/>
    <property type="molecule type" value="Genomic_DNA"/>
</dbReference>
<dbReference type="PANTHER" id="PTHR44846:SF16">
    <property type="entry name" value="TRANSCRIPTIONAL REGULATOR PHNF-RELATED"/>
    <property type="match status" value="1"/>
</dbReference>
<evidence type="ECO:0000256" key="9">
    <source>
        <dbReference type="NCBIfam" id="TIGR02018"/>
    </source>
</evidence>
<dbReference type="PROSITE" id="PS50949">
    <property type="entry name" value="HTH_GNTR"/>
    <property type="match status" value="1"/>
</dbReference>
<dbReference type="InterPro" id="IPR011663">
    <property type="entry name" value="UTRA"/>
</dbReference>
<dbReference type="GO" id="GO:0003677">
    <property type="term" value="F:DNA binding"/>
    <property type="evidence" value="ECO:0007669"/>
    <property type="project" value="UniProtKB-UniRule"/>
</dbReference>
<dbReference type="Pfam" id="PF00392">
    <property type="entry name" value="GntR"/>
    <property type="match status" value="1"/>
</dbReference>
<dbReference type="GO" id="GO:0003700">
    <property type="term" value="F:DNA-binding transcription factor activity"/>
    <property type="evidence" value="ECO:0007669"/>
    <property type="project" value="UniProtKB-UniRule"/>
</dbReference>
<dbReference type="GO" id="GO:0006547">
    <property type="term" value="P:L-histidine metabolic process"/>
    <property type="evidence" value="ECO:0007669"/>
    <property type="project" value="UniProtKB-UniRule"/>
</dbReference>
<dbReference type="InterPro" id="IPR000524">
    <property type="entry name" value="Tscrpt_reg_HTH_GntR"/>
</dbReference>
<evidence type="ECO:0000256" key="5">
    <source>
        <dbReference type="ARBA" id="ARBA00023163"/>
    </source>
</evidence>
<dbReference type="PANTHER" id="PTHR44846">
    <property type="entry name" value="MANNOSYL-D-GLYCERATE TRANSPORT/METABOLISM SYSTEM REPRESSOR MNGR-RELATED"/>
    <property type="match status" value="1"/>
</dbReference>
<dbReference type="OrthoDB" id="9808698at2"/>
<evidence type="ECO:0000313" key="12">
    <source>
        <dbReference type="Proteomes" id="UP000439994"/>
    </source>
</evidence>
<evidence type="ECO:0000256" key="8">
    <source>
        <dbReference type="ARBA" id="ARBA00071620"/>
    </source>
</evidence>
<dbReference type="NCBIfam" id="TIGR02018">
    <property type="entry name" value="his_ut_repres"/>
    <property type="match status" value="1"/>
</dbReference>
<dbReference type="SMART" id="SM00345">
    <property type="entry name" value="HTH_GNTR"/>
    <property type="match status" value="1"/>
</dbReference>
<comment type="caution">
    <text evidence="11">The sequence shown here is derived from an EMBL/GenBank/DDBJ whole genome shotgun (WGS) entry which is preliminary data.</text>
</comment>
<keyword evidence="5" id="KW-0804">Transcription</keyword>
<dbReference type="InterPro" id="IPR036390">
    <property type="entry name" value="WH_DNA-bd_sf"/>
</dbReference>
<evidence type="ECO:0000259" key="10">
    <source>
        <dbReference type="PROSITE" id="PS50949"/>
    </source>
</evidence>
<feature type="domain" description="HTH gntR-type" evidence="10">
    <location>
        <begin position="2"/>
        <end position="70"/>
    </location>
</feature>